<evidence type="ECO:0000313" key="3">
    <source>
        <dbReference type="Proteomes" id="UP000018291"/>
    </source>
</evidence>
<evidence type="ECO:0000256" key="1">
    <source>
        <dbReference type="SAM" id="MobiDB-lite"/>
    </source>
</evidence>
<sequence>MEDIPGGGSKLGPNQQRDSHGEQEQSKHAANKPFHWDLRRRSATPGNGDQFHGDQDCGVGALTVVTRDAHQVIQLDSHRVRLERFTKEVVERGLPPAWRPAASLPPPPENRAANQDRGADDRPNKSAGVAGTNAAGFTVGDLNDLEV</sequence>
<feature type="region of interest" description="Disordered" evidence="1">
    <location>
        <begin position="94"/>
        <end position="147"/>
    </location>
</feature>
<organism evidence="2 3">
    <name type="scientific">Candidatus Neomicrothrix parvicella RN1</name>
    <dbReference type="NCBI Taxonomy" id="1229780"/>
    <lineage>
        <taxon>Bacteria</taxon>
        <taxon>Bacillati</taxon>
        <taxon>Actinomycetota</taxon>
        <taxon>Acidimicrobiia</taxon>
        <taxon>Acidimicrobiales</taxon>
        <taxon>Microthrixaceae</taxon>
        <taxon>Candidatus Neomicrothrix</taxon>
    </lineage>
</organism>
<proteinExistence type="predicted"/>
<dbReference type="HOGENOM" id="CLU_1764669_0_0_11"/>
<gene>
    <name evidence="2" type="ORF">BN381_250043</name>
</gene>
<dbReference type="EMBL" id="CANL01000018">
    <property type="protein sequence ID" value="CCM63550.1"/>
    <property type="molecule type" value="Genomic_DNA"/>
</dbReference>
<feature type="compositionally biased region" description="Gly residues" evidence="1">
    <location>
        <begin position="1"/>
        <end position="10"/>
    </location>
</feature>
<name>R4YYV0_9ACTN</name>
<comment type="caution">
    <text evidence="2">The sequence shown here is derived from an EMBL/GenBank/DDBJ whole genome shotgun (WGS) entry which is preliminary data.</text>
</comment>
<keyword evidence="3" id="KW-1185">Reference proteome</keyword>
<feature type="compositionally biased region" description="Basic and acidic residues" evidence="1">
    <location>
        <begin position="17"/>
        <end position="27"/>
    </location>
</feature>
<dbReference type="AlphaFoldDB" id="R4YYV0"/>
<accession>R4YYV0</accession>
<feature type="region of interest" description="Disordered" evidence="1">
    <location>
        <begin position="1"/>
        <end position="56"/>
    </location>
</feature>
<evidence type="ECO:0000313" key="2">
    <source>
        <dbReference type="EMBL" id="CCM63550.1"/>
    </source>
</evidence>
<dbReference type="STRING" id="1229780.BN381_250043"/>
<dbReference type="Proteomes" id="UP000018291">
    <property type="component" value="Unassembled WGS sequence"/>
</dbReference>
<protein>
    <submittedName>
        <fullName evidence="2">Uncharacterized protein</fullName>
    </submittedName>
</protein>
<reference evidence="2 3" key="1">
    <citation type="journal article" date="2013" name="ISME J.">
        <title>Metabolic model for the filamentous 'Candidatus Microthrix parvicella' based on genomic and metagenomic analyses.</title>
        <authorList>
            <person name="Jon McIlroy S."/>
            <person name="Kristiansen R."/>
            <person name="Albertsen M."/>
            <person name="Michael Karst S."/>
            <person name="Rossetti S."/>
            <person name="Lund Nielsen J."/>
            <person name="Tandoi V."/>
            <person name="James Seviour R."/>
            <person name="Nielsen P.H."/>
        </authorList>
    </citation>
    <scope>NUCLEOTIDE SEQUENCE [LARGE SCALE GENOMIC DNA]</scope>
    <source>
        <strain evidence="2 3">RN1</strain>
    </source>
</reference>